<name>A0A0R1F6S2_9LACO</name>
<evidence type="ECO:0000256" key="1">
    <source>
        <dbReference type="SAM" id="Phobius"/>
    </source>
</evidence>
<evidence type="ECO:0000313" key="2">
    <source>
        <dbReference type="EMBL" id="KRK14327.1"/>
    </source>
</evidence>
<evidence type="ECO:0000313" key="3">
    <source>
        <dbReference type="Proteomes" id="UP000051181"/>
    </source>
</evidence>
<protein>
    <submittedName>
        <fullName evidence="2">Uncharacterized protein</fullName>
    </submittedName>
</protein>
<dbReference type="EMBL" id="AZCN01000089">
    <property type="protein sequence ID" value="KRK14327.1"/>
    <property type="molecule type" value="Genomic_DNA"/>
</dbReference>
<keyword evidence="1" id="KW-1133">Transmembrane helix</keyword>
<dbReference type="Proteomes" id="UP000051181">
    <property type="component" value="Unassembled WGS sequence"/>
</dbReference>
<sequence length="80" mass="8694">MLDNAYFVSPVSAPMADKAKVKPSKLLVIGLLIFVFAALFFIFVLGRRYWLIALGSGLVVAAIVTGINLLANHFRDNGEV</sequence>
<proteinExistence type="predicted"/>
<organism evidence="2 3">
    <name type="scientific">Loigolactobacillus coryniformis subsp. coryniformis KCTC 3167 = DSM 20001</name>
    <dbReference type="NCBI Taxonomy" id="913848"/>
    <lineage>
        <taxon>Bacteria</taxon>
        <taxon>Bacillati</taxon>
        <taxon>Bacillota</taxon>
        <taxon>Bacilli</taxon>
        <taxon>Lactobacillales</taxon>
        <taxon>Lactobacillaceae</taxon>
        <taxon>Loigolactobacillus</taxon>
    </lineage>
</organism>
<keyword evidence="1" id="KW-0472">Membrane</keyword>
<dbReference type="AlphaFoldDB" id="A0A0R1F6S2"/>
<gene>
    <name evidence="2" type="ORF">FD22_GL002481</name>
</gene>
<feature type="transmembrane region" description="Helical" evidence="1">
    <location>
        <begin position="26"/>
        <end position="44"/>
    </location>
</feature>
<accession>A0A0R1F6S2</accession>
<reference evidence="2 3" key="1">
    <citation type="journal article" date="2015" name="Genome Announc.">
        <title>Expanding the biotechnology potential of lactobacilli through comparative genomics of 213 strains and associated genera.</title>
        <authorList>
            <person name="Sun Z."/>
            <person name="Harris H.M."/>
            <person name="McCann A."/>
            <person name="Guo C."/>
            <person name="Argimon S."/>
            <person name="Zhang W."/>
            <person name="Yang X."/>
            <person name="Jeffery I.B."/>
            <person name="Cooney J.C."/>
            <person name="Kagawa T.F."/>
            <person name="Liu W."/>
            <person name="Song Y."/>
            <person name="Salvetti E."/>
            <person name="Wrobel A."/>
            <person name="Rasinkangas P."/>
            <person name="Parkhill J."/>
            <person name="Rea M.C."/>
            <person name="O'Sullivan O."/>
            <person name="Ritari J."/>
            <person name="Douillard F.P."/>
            <person name="Paul Ross R."/>
            <person name="Yang R."/>
            <person name="Briner A.E."/>
            <person name="Felis G.E."/>
            <person name="de Vos W.M."/>
            <person name="Barrangou R."/>
            <person name="Klaenhammer T.R."/>
            <person name="Caufield P.W."/>
            <person name="Cui Y."/>
            <person name="Zhang H."/>
            <person name="O'Toole P.W."/>
        </authorList>
    </citation>
    <scope>NUCLEOTIDE SEQUENCE [LARGE SCALE GENOMIC DNA]</scope>
    <source>
        <strain evidence="2 3">DSM 20001</strain>
    </source>
</reference>
<keyword evidence="1" id="KW-0812">Transmembrane</keyword>
<feature type="transmembrane region" description="Helical" evidence="1">
    <location>
        <begin position="50"/>
        <end position="71"/>
    </location>
</feature>
<comment type="caution">
    <text evidence="2">The sequence shown here is derived from an EMBL/GenBank/DDBJ whole genome shotgun (WGS) entry which is preliminary data.</text>
</comment>